<gene>
    <name evidence="1" type="ORF">CR513_22259</name>
</gene>
<dbReference type="OrthoDB" id="1305902at2759"/>
<reference evidence="1" key="1">
    <citation type="submission" date="2018-05" db="EMBL/GenBank/DDBJ databases">
        <title>Draft genome of Mucuna pruriens seed.</title>
        <authorList>
            <person name="Nnadi N.E."/>
            <person name="Vos R."/>
            <person name="Hasami M.H."/>
            <person name="Devisetty U.K."/>
            <person name="Aguiy J.C."/>
        </authorList>
    </citation>
    <scope>NUCLEOTIDE SEQUENCE [LARGE SCALE GENOMIC DNA]</scope>
    <source>
        <strain evidence="1">JCA_2017</strain>
    </source>
</reference>
<dbReference type="EMBL" id="QJKJ01004178">
    <property type="protein sequence ID" value="RDX95249.1"/>
    <property type="molecule type" value="Genomic_DNA"/>
</dbReference>
<dbReference type="Proteomes" id="UP000257109">
    <property type="component" value="Unassembled WGS sequence"/>
</dbReference>
<accession>A0A371GXP3</accession>
<feature type="non-terminal residue" evidence="1">
    <location>
        <position position="1"/>
    </location>
</feature>
<protein>
    <submittedName>
        <fullName evidence="1">Uncharacterized protein</fullName>
    </submittedName>
</protein>
<name>A0A371GXP3_MUCPR</name>
<evidence type="ECO:0000313" key="2">
    <source>
        <dbReference type="Proteomes" id="UP000257109"/>
    </source>
</evidence>
<proteinExistence type="predicted"/>
<sequence length="228" mass="25813">MSKSNHGKSHACDLEIDRTFHRLLRSPRSSEIVNSSRHKSSVFAFDSIILKYNNIDFDSVLANSDSNLGVCISKFILDNMDDNNRTLKELPTLDIICQPWSQSYELKYGLIHLFCKFHGLPSEDPYKNLKVFHGTRNLISNMIEHPIDACPTLQETKSNNAEVATVMDACITGFLRGFGQADGYKKNLVSTKYDCYNSGLANTNWTIGHHCESTIVQRFWTDSLSNHS</sequence>
<evidence type="ECO:0000313" key="1">
    <source>
        <dbReference type="EMBL" id="RDX95249.1"/>
    </source>
</evidence>
<keyword evidence="2" id="KW-1185">Reference proteome</keyword>
<dbReference type="AlphaFoldDB" id="A0A371GXP3"/>
<comment type="caution">
    <text evidence="1">The sequence shown here is derived from an EMBL/GenBank/DDBJ whole genome shotgun (WGS) entry which is preliminary data.</text>
</comment>
<organism evidence="1 2">
    <name type="scientific">Mucuna pruriens</name>
    <name type="common">Velvet bean</name>
    <name type="synonym">Dolichos pruriens</name>
    <dbReference type="NCBI Taxonomy" id="157652"/>
    <lineage>
        <taxon>Eukaryota</taxon>
        <taxon>Viridiplantae</taxon>
        <taxon>Streptophyta</taxon>
        <taxon>Embryophyta</taxon>
        <taxon>Tracheophyta</taxon>
        <taxon>Spermatophyta</taxon>
        <taxon>Magnoliopsida</taxon>
        <taxon>eudicotyledons</taxon>
        <taxon>Gunneridae</taxon>
        <taxon>Pentapetalae</taxon>
        <taxon>rosids</taxon>
        <taxon>fabids</taxon>
        <taxon>Fabales</taxon>
        <taxon>Fabaceae</taxon>
        <taxon>Papilionoideae</taxon>
        <taxon>50 kb inversion clade</taxon>
        <taxon>NPAAA clade</taxon>
        <taxon>indigoferoid/millettioid clade</taxon>
        <taxon>Phaseoleae</taxon>
        <taxon>Mucuna</taxon>
    </lineage>
</organism>